<sequence>MPALPLEVLWTVSLLTFLIGLILYGTGRRSRWTAAGVAARGHLMAASALTVLATGVWAGPAPLAGAWLGDSRGGWHLAGGVPASGRWSTEALDAAPVDATATALAVLLPALWLVLVPALAQVTWPRVTAPRRTAGLVARRWPDLFPVRLRILLVAGLGFALAGAAAVMTGPGVQGARYRLHVGADAVPFGADFLGAPAGSAVAGWYALGAAAVVLACAAVVVAVHHRPMLSGLSPAADLAARRVAVDRTVRIGVAQLCWIGLAAVAGRLEVAARATAADAAAAVFEAQQAGAISTPELVDRLRELDPASPATALLLGGTVAVIVVLALLKPYRDLRTLRADDAVPRPDTPVAAGRG</sequence>
<keyword evidence="1" id="KW-0812">Transmembrane</keyword>
<dbReference type="EMBL" id="JALXKZ020000010">
    <property type="protein sequence ID" value="MCV7628903.1"/>
    <property type="molecule type" value="Genomic_DNA"/>
</dbReference>
<name>A0AAP3ALI0_MICLU</name>
<proteinExistence type="predicted"/>
<dbReference type="AlphaFoldDB" id="A0AAP3ALI0"/>
<keyword evidence="1" id="KW-0472">Membrane</keyword>
<feature type="transmembrane region" description="Helical" evidence="1">
    <location>
        <begin position="101"/>
        <end position="122"/>
    </location>
</feature>
<feature type="transmembrane region" description="Helical" evidence="1">
    <location>
        <begin position="252"/>
        <end position="269"/>
    </location>
</feature>
<gene>
    <name evidence="2" type="ORF">M3A82_006045</name>
</gene>
<protein>
    <submittedName>
        <fullName evidence="2">Uncharacterized protein</fullName>
    </submittedName>
</protein>
<accession>A0AAP3ALI0</accession>
<keyword evidence="1" id="KW-1133">Transmembrane helix</keyword>
<evidence type="ECO:0000313" key="2">
    <source>
        <dbReference type="EMBL" id="MCV7628903.1"/>
    </source>
</evidence>
<feature type="transmembrane region" description="Helical" evidence="1">
    <location>
        <begin position="149"/>
        <end position="168"/>
    </location>
</feature>
<feature type="transmembrane region" description="Helical" evidence="1">
    <location>
        <begin position="6"/>
        <end position="25"/>
    </location>
</feature>
<reference evidence="2" key="1">
    <citation type="submission" date="2023-06" db="EMBL/GenBank/DDBJ databases">
        <title>lsaBGC provides a comprehensive framework for evolutionary analysis of biosynthetic gene clusters within focal taxa.</title>
        <authorList>
            <person name="Salamzade R."/>
            <person name="Sandstrom S."/>
            <person name="Kalan L.R."/>
        </authorList>
    </citation>
    <scope>NUCLEOTIDE SEQUENCE</scope>
    <source>
        <strain evidence="2">P3-SID899</strain>
    </source>
</reference>
<feature type="transmembrane region" description="Helical" evidence="1">
    <location>
        <begin position="37"/>
        <end position="58"/>
    </location>
</feature>
<organism evidence="2 3">
    <name type="scientific">Micrococcus luteus</name>
    <name type="common">Micrococcus lysodeikticus</name>
    <dbReference type="NCBI Taxonomy" id="1270"/>
    <lineage>
        <taxon>Bacteria</taxon>
        <taxon>Bacillati</taxon>
        <taxon>Actinomycetota</taxon>
        <taxon>Actinomycetes</taxon>
        <taxon>Micrococcales</taxon>
        <taxon>Micrococcaceae</taxon>
        <taxon>Micrococcus</taxon>
    </lineage>
</organism>
<comment type="caution">
    <text evidence="2">The sequence shown here is derived from an EMBL/GenBank/DDBJ whole genome shotgun (WGS) entry which is preliminary data.</text>
</comment>
<feature type="transmembrane region" description="Helical" evidence="1">
    <location>
        <begin position="308"/>
        <end position="329"/>
    </location>
</feature>
<evidence type="ECO:0000256" key="1">
    <source>
        <dbReference type="SAM" id="Phobius"/>
    </source>
</evidence>
<evidence type="ECO:0000313" key="3">
    <source>
        <dbReference type="Proteomes" id="UP001205867"/>
    </source>
</evidence>
<dbReference type="Proteomes" id="UP001205867">
    <property type="component" value="Unassembled WGS sequence"/>
</dbReference>
<feature type="transmembrane region" description="Helical" evidence="1">
    <location>
        <begin position="203"/>
        <end position="224"/>
    </location>
</feature>